<dbReference type="AlphaFoldDB" id="A0A0T9MQ23"/>
<dbReference type="Proteomes" id="UP000038750">
    <property type="component" value="Unassembled WGS sequence"/>
</dbReference>
<keyword evidence="4" id="KW-1185">Reference proteome</keyword>
<name>A0A0T9MQ23_YERIN</name>
<evidence type="ECO:0000313" key="3">
    <source>
        <dbReference type="Proteomes" id="UP000038750"/>
    </source>
</evidence>
<dbReference type="EMBL" id="CPZJ01000017">
    <property type="protein sequence ID" value="CNG33717.1"/>
    <property type="molecule type" value="Genomic_DNA"/>
</dbReference>
<dbReference type="GeneID" id="58049475"/>
<dbReference type="eggNOG" id="ENOG50301GB">
    <property type="taxonomic scope" value="Bacteria"/>
</dbReference>
<gene>
    <name evidence="1" type="ORF">ERS008530_03520</name>
    <name evidence="2" type="ORF">FOC37_01745</name>
</gene>
<evidence type="ECO:0000313" key="1">
    <source>
        <dbReference type="EMBL" id="CNG33717.1"/>
    </source>
</evidence>
<evidence type="ECO:0000313" key="2">
    <source>
        <dbReference type="EMBL" id="QGR69193.1"/>
    </source>
</evidence>
<dbReference type="STRING" id="631.CH53_1919"/>
<dbReference type="EMBL" id="CP046294">
    <property type="protein sequence ID" value="QGR69193.1"/>
    <property type="molecule type" value="Genomic_DNA"/>
</dbReference>
<dbReference type="Pfam" id="PF06438">
    <property type="entry name" value="HasA"/>
    <property type="match status" value="1"/>
</dbReference>
<dbReference type="SUPFAM" id="SSF54621">
    <property type="entry name" value="Heme-binding protein A (HasA)"/>
    <property type="match status" value="1"/>
</dbReference>
<protein>
    <submittedName>
        <fullName evidence="1">Hemophore</fullName>
    </submittedName>
</protein>
<organism evidence="1 3">
    <name type="scientific">Yersinia intermedia</name>
    <dbReference type="NCBI Taxonomy" id="631"/>
    <lineage>
        <taxon>Bacteria</taxon>
        <taxon>Pseudomonadati</taxon>
        <taxon>Pseudomonadota</taxon>
        <taxon>Gammaproteobacteria</taxon>
        <taxon>Enterobacterales</taxon>
        <taxon>Yersiniaceae</taxon>
        <taxon>Yersinia</taxon>
    </lineage>
</organism>
<dbReference type="Gene3D" id="3.30.1500.10">
    <property type="entry name" value="Haem-binding HasA"/>
    <property type="match status" value="1"/>
</dbReference>
<dbReference type="Proteomes" id="UP000424966">
    <property type="component" value="Chromosome"/>
</dbReference>
<reference evidence="1 3" key="1">
    <citation type="submission" date="2015-03" db="EMBL/GenBank/DDBJ databases">
        <authorList>
            <person name="Murphy D."/>
        </authorList>
    </citation>
    <scope>NUCLEOTIDE SEQUENCE [LARGE SCALE GENOMIC DNA]</scope>
    <source>
        <strain evidence="1 3">BR165/97</strain>
    </source>
</reference>
<proteinExistence type="predicted"/>
<dbReference type="RefSeq" id="WP_005192147.1">
    <property type="nucleotide sequence ID" value="NZ_CABHXW010000009.1"/>
</dbReference>
<sequence length="227" mass="24782">MTVIIKYHEEFKNETISSYTYWWANDFGDIADIAQESRDAGYGIYSAGPNPPTVGLKIAIQNNSPQSKAAIVMESKGVHAAMVMEANGVNLSEISPIIPGDKESLQFGAHLIPIPDINLEDPQFHQLQLQQVQLEFSGLDISDDMDISFLEAHYAMLIDNNYPSDMNLGVYGLLRGDNSAILKILTSKGIDVNTPLKDLAVASQFDVIIEAPVIDTVADSSELLLAV</sequence>
<reference evidence="2 4" key="2">
    <citation type="submission" date="2019-11" db="EMBL/GenBank/DDBJ databases">
        <title>FDA dAtabase for Regulatory Grade micrObial Sequences (FDA-ARGOS): Supporting development and validation of Infectious Disease Dx tests.</title>
        <authorList>
            <person name="Patel R."/>
            <person name="Rucinski S."/>
            <person name="Tallon L."/>
            <person name="Sadzewicz L."/>
            <person name="Vavikolanu K."/>
            <person name="Mehta A."/>
            <person name="Aluvathingal J."/>
            <person name="Nadendla S."/>
            <person name="Nandy P."/>
            <person name="Geyer C."/>
            <person name="Yan Y."/>
            <person name="Sichtig H."/>
        </authorList>
    </citation>
    <scope>NUCLEOTIDE SEQUENCE [LARGE SCALE GENOMIC DNA]</scope>
    <source>
        <strain evidence="2 4">FDAARGOS_729</strain>
    </source>
</reference>
<dbReference type="InterPro" id="IPR010495">
    <property type="entry name" value="HasA_haem-bd"/>
</dbReference>
<evidence type="ECO:0000313" key="4">
    <source>
        <dbReference type="Proteomes" id="UP000424966"/>
    </source>
</evidence>
<dbReference type="InterPro" id="IPR036912">
    <property type="entry name" value="HasA_haem-bd_sf"/>
</dbReference>
<dbReference type="OrthoDB" id="6480495at2"/>
<accession>A0A0T9MQ23</accession>